<evidence type="ECO:0000313" key="2">
    <source>
        <dbReference type="Proteomes" id="UP000663879"/>
    </source>
</evidence>
<feature type="non-terminal residue" evidence="1">
    <location>
        <position position="1"/>
    </location>
</feature>
<comment type="caution">
    <text evidence="1">The sequence shown here is derived from an EMBL/GenBank/DDBJ whole genome shotgun (WGS) entry which is preliminary data.</text>
</comment>
<organism evidence="1 2">
    <name type="scientific">Brachionus calyciflorus</name>
    <dbReference type="NCBI Taxonomy" id="104777"/>
    <lineage>
        <taxon>Eukaryota</taxon>
        <taxon>Metazoa</taxon>
        <taxon>Spiralia</taxon>
        <taxon>Gnathifera</taxon>
        <taxon>Rotifera</taxon>
        <taxon>Eurotatoria</taxon>
        <taxon>Monogononta</taxon>
        <taxon>Pseudotrocha</taxon>
        <taxon>Ploima</taxon>
        <taxon>Brachionidae</taxon>
        <taxon>Brachionus</taxon>
    </lineage>
</organism>
<reference evidence="1" key="1">
    <citation type="submission" date="2021-02" db="EMBL/GenBank/DDBJ databases">
        <authorList>
            <person name="Nowell W R."/>
        </authorList>
    </citation>
    <scope>NUCLEOTIDE SEQUENCE</scope>
    <source>
        <strain evidence="1">Ploen Becks lab</strain>
    </source>
</reference>
<dbReference type="Proteomes" id="UP000663879">
    <property type="component" value="Unassembled WGS sequence"/>
</dbReference>
<evidence type="ECO:0000313" key="1">
    <source>
        <dbReference type="EMBL" id="CAF0965495.1"/>
    </source>
</evidence>
<dbReference type="EMBL" id="CAJNOC010003054">
    <property type="protein sequence ID" value="CAF0965495.1"/>
    <property type="molecule type" value="Genomic_DNA"/>
</dbReference>
<name>A0A814EEZ8_9BILA</name>
<proteinExistence type="predicted"/>
<accession>A0A814EEZ8</accession>
<gene>
    <name evidence="1" type="ORF">OXX778_LOCUS14643</name>
</gene>
<sequence length="159" mass="18431">IIESQLEEIEETRQIISKYIVGKQQIPKNIIKDVIDITDENKSDVADMKNIPPKEMEASEPNELEKSGCISGTFRYVKDVDEIICIPESESEKIKDDVNESKVEDRTNESYKKSFANKQENSEIVQNIIVQYQLLETLHMNLFQHMVEKNVVKLLVQLF</sequence>
<protein>
    <submittedName>
        <fullName evidence="1">Uncharacterized protein</fullName>
    </submittedName>
</protein>
<dbReference type="AlphaFoldDB" id="A0A814EEZ8"/>
<keyword evidence="2" id="KW-1185">Reference proteome</keyword>